<feature type="transmembrane region" description="Helical" evidence="3">
    <location>
        <begin position="15"/>
        <end position="35"/>
    </location>
</feature>
<dbReference type="NCBIfam" id="TIGR00756">
    <property type="entry name" value="PPR"/>
    <property type="match status" value="2"/>
</dbReference>
<evidence type="ECO:0000313" key="4">
    <source>
        <dbReference type="EnsemblPlants" id="TuG1812G0300003802.01.T01"/>
    </source>
</evidence>
<keyword evidence="3" id="KW-0812">Transmembrane</keyword>
<dbReference type="Gramene" id="TuG1812G0300003802.01.T01">
    <property type="protein sequence ID" value="TuG1812G0300003802.01.T01"/>
    <property type="gene ID" value="TuG1812G0300003802.01"/>
</dbReference>
<evidence type="ECO:0000313" key="5">
    <source>
        <dbReference type="Proteomes" id="UP000015106"/>
    </source>
</evidence>
<reference evidence="5" key="1">
    <citation type="journal article" date="2013" name="Nature">
        <title>Draft genome of the wheat A-genome progenitor Triticum urartu.</title>
        <authorList>
            <person name="Ling H.Q."/>
            <person name="Zhao S."/>
            <person name="Liu D."/>
            <person name="Wang J."/>
            <person name="Sun H."/>
            <person name="Zhang C."/>
            <person name="Fan H."/>
            <person name="Li D."/>
            <person name="Dong L."/>
            <person name="Tao Y."/>
            <person name="Gao C."/>
            <person name="Wu H."/>
            <person name="Li Y."/>
            <person name="Cui Y."/>
            <person name="Guo X."/>
            <person name="Zheng S."/>
            <person name="Wang B."/>
            <person name="Yu K."/>
            <person name="Liang Q."/>
            <person name="Yang W."/>
            <person name="Lou X."/>
            <person name="Chen J."/>
            <person name="Feng M."/>
            <person name="Jian J."/>
            <person name="Zhang X."/>
            <person name="Luo G."/>
            <person name="Jiang Y."/>
            <person name="Liu J."/>
            <person name="Wang Z."/>
            <person name="Sha Y."/>
            <person name="Zhang B."/>
            <person name="Wu H."/>
            <person name="Tang D."/>
            <person name="Shen Q."/>
            <person name="Xue P."/>
            <person name="Zou S."/>
            <person name="Wang X."/>
            <person name="Liu X."/>
            <person name="Wang F."/>
            <person name="Yang Y."/>
            <person name="An X."/>
            <person name="Dong Z."/>
            <person name="Zhang K."/>
            <person name="Zhang X."/>
            <person name="Luo M.C."/>
            <person name="Dvorak J."/>
            <person name="Tong Y."/>
            <person name="Wang J."/>
            <person name="Yang H."/>
            <person name="Li Z."/>
            <person name="Wang D."/>
            <person name="Zhang A."/>
            <person name="Wang J."/>
        </authorList>
    </citation>
    <scope>NUCLEOTIDE SEQUENCE</scope>
    <source>
        <strain evidence="5">cv. G1812</strain>
    </source>
</reference>
<dbReference type="InterPro" id="IPR011990">
    <property type="entry name" value="TPR-like_helical_dom_sf"/>
</dbReference>
<evidence type="ECO:0000256" key="2">
    <source>
        <dbReference type="ARBA" id="ARBA00022946"/>
    </source>
</evidence>
<proteinExistence type="predicted"/>
<dbReference type="Gene3D" id="1.25.40.10">
    <property type="entry name" value="Tetratricopeptide repeat domain"/>
    <property type="match status" value="2"/>
</dbReference>
<dbReference type="FunFam" id="1.25.40.10:FF:000712">
    <property type="entry name" value="Os07g0670000 protein"/>
    <property type="match status" value="1"/>
</dbReference>
<dbReference type="AlphaFoldDB" id="A0A8R7TZH8"/>
<dbReference type="GO" id="GO:0003723">
    <property type="term" value="F:RNA binding"/>
    <property type="evidence" value="ECO:0007669"/>
    <property type="project" value="InterPro"/>
</dbReference>
<name>A0A8R7TZH8_TRIUA</name>
<accession>A0A8R7TZH8</accession>
<reference evidence="4" key="2">
    <citation type="submission" date="2018-03" db="EMBL/GenBank/DDBJ databases">
        <title>The Triticum urartu genome reveals the dynamic nature of wheat genome evolution.</title>
        <authorList>
            <person name="Ling H."/>
            <person name="Ma B."/>
            <person name="Shi X."/>
            <person name="Liu H."/>
            <person name="Dong L."/>
            <person name="Sun H."/>
            <person name="Cao Y."/>
            <person name="Gao Q."/>
            <person name="Zheng S."/>
            <person name="Li Y."/>
            <person name="Yu Y."/>
            <person name="Du H."/>
            <person name="Qi M."/>
            <person name="Li Y."/>
            <person name="Yu H."/>
            <person name="Cui Y."/>
            <person name="Wang N."/>
            <person name="Chen C."/>
            <person name="Wu H."/>
            <person name="Zhao Y."/>
            <person name="Zhang J."/>
            <person name="Li Y."/>
            <person name="Zhou W."/>
            <person name="Zhang B."/>
            <person name="Hu W."/>
            <person name="Eijk M."/>
            <person name="Tang J."/>
            <person name="Witsenboer H."/>
            <person name="Zhao S."/>
            <person name="Li Z."/>
            <person name="Zhang A."/>
            <person name="Wang D."/>
            <person name="Liang C."/>
        </authorList>
    </citation>
    <scope>NUCLEOTIDE SEQUENCE [LARGE SCALE GENOMIC DNA]</scope>
    <source>
        <strain evidence="4">cv. G1812</strain>
    </source>
</reference>
<evidence type="ECO:0008006" key="6">
    <source>
        <dbReference type="Google" id="ProtNLM"/>
    </source>
</evidence>
<reference evidence="4" key="3">
    <citation type="submission" date="2022-06" db="UniProtKB">
        <authorList>
            <consortium name="EnsemblPlants"/>
        </authorList>
    </citation>
    <scope>IDENTIFICATION</scope>
</reference>
<evidence type="ECO:0000256" key="1">
    <source>
        <dbReference type="ARBA" id="ARBA00022737"/>
    </source>
</evidence>
<keyword evidence="3" id="KW-0472">Membrane</keyword>
<keyword evidence="2" id="KW-0809">Transit peptide</keyword>
<keyword evidence="1" id="KW-0677">Repeat</keyword>
<dbReference type="EnsemblPlants" id="TuG1812G0300003802.01.T01">
    <property type="protein sequence ID" value="TuG1812G0300003802.01.T01"/>
    <property type="gene ID" value="TuG1812G0300003802.01"/>
</dbReference>
<dbReference type="InterPro" id="IPR002885">
    <property type="entry name" value="PPR_rpt"/>
</dbReference>
<organism evidence="4 5">
    <name type="scientific">Triticum urartu</name>
    <name type="common">Red wild einkorn</name>
    <name type="synonym">Crithodium urartu</name>
    <dbReference type="NCBI Taxonomy" id="4572"/>
    <lineage>
        <taxon>Eukaryota</taxon>
        <taxon>Viridiplantae</taxon>
        <taxon>Streptophyta</taxon>
        <taxon>Embryophyta</taxon>
        <taxon>Tracheophyta</taxon>
        <taxon>Spermatophyta</taxon>
        <taxon>Magnoliopsida</taxon>
        <taxon>Liliopsida</taxon>
        <taxon>Poales</taxon>
        <taxon>Poaceae</taxon>
        <taxon>BOP clade</taxon>
        <taxon>Pooideae</taxon>
        <taxon>Triticodae</taxon>
        <taxon>Triticeae</taxon>
        <taxon>Triticinae</taxon>
        <taxon>Triticum</taxon>
    </lineage>
</organism>
<dbReference type="Proteomes" id="UP000015106">
    <property type="component" value="Chromosome 3"/>
</dbReference>
<protein>
    <recommendedName>
        <fullName evidence="6">Pentatricopeptide repeat-containing protein</fullName>
    </recommendedName>
</protein>
<evidence type="ECO:0000256" key="3">
    <source>
        <dbReference type="SAM" id="Phobius"/>
    </source>
</evidence>
<keyword evidence="3" id="KW-1133">Transmembrane helix</keyword>
<dbReference type="PANTHER" id="PTHR47926">
    <property type="entry name" value="PENTATRICOPEPTIDE REPEAT-CONTAINING PROTEIN"/>
    <property type="match status" value="1"/>
</dbReference>
<sequence>MPLASTPPTTRRTAFNSLISGCALHALPAACFALFRRMRAAGVPFDVVTLMTLLPAAPQSVVSQLHALAGKAGLAAETNVGNCLISAYARRGAGLGRQVFDEMPLTSHDIVSWNAVLSSHAQNGLAGDALDLYNHMCGHDGGGVEPDVVMLVGMLPHVPILESSV</sequence>
<dbReference type="Pfam" id="PF01535">
    <property type="entry name" value="PPR"/>
    <property type="match status" value="2"/>
</dbReference>
<keyword evidence="5" id="KW-1185">Reference proteome</keyword>
<dbReference type="InterPro" id="IPR046960">
    <property type="entry name" value="PPR_At4g14850-like_plant"/>
</dbReference>
<dbReference type="GO" id="GO:0009451">
    <property type="term" value="P:RNA modification"/>
    <property type="evidence" value="ECO:0007669"/>
    <property type="project" value="InterPro"/>
</dbReference>